<keyword evidence="3" id="KW-1185">Reference proteome</keyword>
<dbReference type="PANTHER" id="PTHR34846:SF11">
    <property type="entry name" value="4-CARBOXYMUCONOLACTONE DECARBOXYLASE FAMILY PROTEIN (AFU_ORTHOLOGUE AFUA_6G11590)"/>
    <property type="match status" value="1"/>
</dbReference>
<dbReference type="RefSeq" id="WP_155344303.1">
    <property type="nucleotide sequence ID" value="NZ_BAAAHM010000018.1"/>
</dbReference>
<dbReference type="EMBL" id="BLAF01000010">
    <property type="protein sequence ID" value="GES19207.1"/>
    <property type="molecule type" value="Genomic_DNA"/>
</dbReference>
<organism evidence="2 3">
    <name type="scientific">Acrocarpospora pleiomorpha</name>
    <dbReference type="NCBI Taxonomy" id="90975"/>
    <lineage>
        <taxon>Bacteria</taxon>
        <taxon>Bacillati</taxon>
        <taxon>Actinomycetota</taxon>
        <taxon>Actinomycetes</taxon>
        <taxon>Streptosporangiales</taxon>
        <taxon>Streptosporangiaceae</taxon>
        <taxon>Acrocarpospora</taxon>
    </lineage>
</organism>
<reference evidence="2 3" key="1">
    <citation type="submission" date="2019-10" db="EMBL/GenBank/DDBJ databases">
        <title>Whole genome shotgun sequence of Acrocarpospora pleiomorpha NBRC 16267.</title>
        <authorList>
            <person name="Ichikawa N."/>
            <person name="Kimura A."/>
            <person name="Kitahashi Y."/>
            <person name="Komaki H."/>
            <person name="Oguchi A."/>
        </authorList>
    </citation>
    <scope>NUCLEOTIDE SEQUENCE [LARGE SCALE GENOMIC DNA]</scope>
    <source>
        <strain evidence="2 3">NBRC 16267</strain>
    </source>
</reference>
<name>A0A5M3XC02_9ACTN</name>
<dbReference type="InterPro" id="IPR003779">
    <property type="entry name" value="CMD-like"/>
</dbReference>
<dbReference type="PANTHER" id="PTHR34846">
    <property type="entry name" value="4-CARBOXYMUCONOLACTONE DECARBOXYLASE FAMILY PROTEIN (AFU_ORTHOLOGUE AFUA_6G11590)"/>
    <property type="match status" value="1"/>
</dbReference>
<dbReference type="Proteomes" id="UP000377595">
    <property type="component" value="Unassembled WGS sequence"/>
</dbReference>
<dbReference type="Pfam" id="PF02627">
    <property type="entry name" value="CMD"/>
    <property type="match status" value="1"/>
</dbReference>
<gene>
    <name evidence="2" type="ORF">Aple_021030</name>
</gene>
<feature type="domain" description="Carboxymuconolactone decarboxylase-like" evidence="1">
    <location>
        <begin position="58"/>
        <end position="135"/>
    </location>
</feature>
<dbReference type="Gene3D" id="1.20.1290.10">
    <property type="entry name" value="AhpD-like"/>
    <property type="match status" value="1"/>
</dbReference>
<dbReference type="AlphaFoldDB" id="A0A5M3XC02"/>
<dbReference type="InterPro" id="IPR029032">
    <property type="entry name" value="AhpD-like"/>
</dbReference>
<evidence type="ECO:0000259" key="1">
    <source>
        <dbReference type="Pfam" id="PF02627"/>
    </source>
</evidence>
<proteinExistence type="predicted"/>
<protein>
    <recommendedName>
        <fullName evidence="1">Carboxymuconolactone decarboxylase-like domain-containing protein</fullName>
    </recommendedName>
</protein>
<evidence type="ECO:0000313" key="2">
    <source>
        <dbReference type="EMBL" id="GES19207.1"/>
    </source>
</evidence>
<evidence type="ECO:0000313" key="3">
    <source>
        <dbReference type="Proteomes" id="UP000377595"/>
    </source>
</evidence>
<dbReference type="GO" id="GO:0051920">
    <property type="term" value="F:peroxiredoxin activity"/>
    <property type="evidence" value="ECO:0007669"/>
    <property type="project" value="InterPro"/>
</dbReference>
<dbReference type="OrthoDB" id="949132at2"/>
<comment type="caution">
    <text evidence="2">The sequence shown here is derived from an EMBL/GenBank/DDBJ whole genome shotgun (WGS) entry which is preliminary data.</text>
</comment>
<sequence length="191" mass="19940">MTERLPRLTPADLDEAQHAVYQAIAGGDRAKGVQHFPLTADDGSLHGPFGIMLHAPGVGLALQALGAAVRFGTDLTPRIREIAILQTAHATGSTFEWWAHERVGRAVGLTAPELTALSLGSFHSADPAEDAAATFVATLLTSATVTDAEFAAASAALTDRQLIDLTVLVGYYRTLAQLLTVFAVGAPTEPG</sequence>
<accession>A0A5M3XC02</accession>
<dbReference type="SUPFAM" id="SSF69118">
    <property type="entry name" value="AhpD-like"/>
    <property type="match status" value="1"/>
</dbReference>